<evidence type="ECO:0000313" key="5">
    <source>
        <dbReference type="Proteomes" id="UP000249757"/>
    </source>
</evidence>
<protein>
    <submittedName>
        <fullName evidence="2">PMG multi-domain protein</fullName>
    </submittedName>
</protein>
<feature type="region of interest" description="Disordered" evidence="1">
    <location>
        <begin position="155"/>
        <end position="175"/>
    </location>
</feature>
<feature type="compositionally biased region" description="Basic residues" evidence="1">
    <location>
        <begin position="82"/>
        <end position="100"/>
    </location>
</feature>
<name>A0A2W1HC70_9PLEO</name>
<proteinExistence type="predicted"/>
<dbReference type="Proteomes" id="UP000249757">
    <property type="component" value="Unassembled WGS sequence"/>
</dbReference>
<evidence type="ECO:0000313" key="2">
    <source>
        <dbReference type="EMBL" id="KAF7576430.1"/>
    </source>
</evidence>
<feature type="compositionally biased region" description="Basic and acidic residues" evidence="1">
    <location>
        <begin position="385"/>
        <end position="394"/>
    </location>
</feature>
<evidence type="ECO:0000313" key="3">
    <source>
        <dbReference type="EMBL" id="KAI1520255.1"/>
    </source>
</evidence>
<dbReference type="Proteomes" id="UP000245464">
    <property type="component" value="Chromosome 1"/>
</dbReference>
<dbReference type="OMA" id="WDRFDYF"/>
<comment type="caution">
    <text evidence="2">The sequence shown here is derived from an EMBL/GenBank/DDBJ whole genome shotgun (WGS) entry which is preliminary data.</text>
</comment>
<dbReference type="EMBL" id="NRDI02000001">
    <property type="protein sequence ID" value="KAI1520255.1"/>
    <property type="molecule type" value="Genomic_DNA"/>
</dbReference>
<dbReference type="OrthoDB" id="3933088at2759"/>
<dbReference type="AlphaFoldDB" id="A0A2W1HC70"/>
<evidence type="ECO:0000256" key="1">
    <source>
        <dbReference type="SAM" id="MobiDB-lite"/>
    </source>
</evidence>
<feature type="region of interest" description="Disordered" evidence="1">
    <location>
        <begin position="82"/>
        <end position="112"/>
    </location>
</feature>
<reference evidence="5" key="4">
    <citation type="journal article" date="2022" name="Microb. Genom.">
        <title>A global pangenome for the wheat fungal pathogen Pyrenophora tritici-repentis and prediction of effector protein structural homology.</title>
        <authorList>
            <person name="Moolhuijzen P.M."/>
            <person name="See P.T."/>
            <person name="Shi G."/>
            <person name="Powell H.R."/>
            <person name="Cockram J."/>
            <person name="Jorgensen L.N."/>
            <person name="Benslimane H."/>
            <person name="Strelkov S.E."/>
            <person name="Turner J."/>
            <person name="Liu Z."/>
            <person name="Moffat C.S."/>
        </authorList>
    </citation>
    <scope>NUCLEOTIDE SEQUENCE [LARGE SCALE GENOMIC DNA]</scope>
</reference>
<evidence type="ECO:0000313" key="4">
    <source>
        <dbReference type="Proteomes" id="UP000245464"/>
    </source>
</evidence>
<reference evidence="3" key="3">
    <citation type="journal article" date="2022" name="bioRxiv">
        <title>A global pangenome for the wheat fungal pathogen Pyrenophora tritici-repentis and prediction of effector protein structural homology.</title>
        <authorList>
            <person name="Moolhuijzen P."/>
            <person name="See P.T."/>
            <person name="Shi G."/>
            <person name="Powell H.R."/>
            <person name="Cockram J."/>
            <person name="Jorgensen L.N."/>
            <person name="Benslimane H."/>
            <person name="Strelkov S.E."/>
            <person name="Turner J."/>
            <person name="Liu Z."/>
            <person name="Moffat C.S."/>
        </authorList>
    </citation>
    <scope>NUCLEOTIDE SEQUENCE</scope>
    <source>
        <strain evidence="3">86-124</strain>
    </source>
</reference>
<sequence length="402" mass="44727">MSDYEDEYDDYEADFFYVEDEYMAADDLAEHAVASPPPATCGDEDAEEDWDRFDYFNDLEYASDGYDDATFQAHDVKGAKAGMKRKRGVKSLPATKRRTTKRDSAQTEPTAVVAHSPIVWRSQADRGAKPKMLEENAQPYALFKNWREKLAHIPEWAKASPPSPPGAESSRLDKGKGRMAFVTEPASPPYDDDDHVGDEIEEGEDVAMDEEPSIDKDTLMAALQRQLAAAGGPLSNMDHNQLLEYALRMMSDQDAGDDIAGEMADAMLQGGDDDEDDTEAEEKMLEWVARQRNGGKDEQPVQGDDGDEDDTGPQEKMLERDGGVDERDTVDRAGDEQTAVDRPPKHTLKRKAEQQLDEETGSKQIKKRVTRSFDKPTEASLAKAAKPEKAEKPATRSSARLR</sequence>
<feature type="compositionally biased region" description="Basic and acidic residues" evidence="1">
    <location>
        <begin position="316"/>
        <end position="335"/>
    </location>
</feature>
<keyword evidence="5" id="KW-1185">Reference proteome</keyword>
<reference evidence="3" key="2">
    <citation type="submission" date="2021-05" db="EMBL/GenBank/DDBJ databases">
        <authorList>
            <person name="Moolhuijzen P.M."/>
            <person name="Moffat C.S."/>
        </authorList>
    </citation>
    <scope>NUCLEOTIDE SEQUENCE</scope>
    <source>
        <strain evidence="3">86-124</strain>
    </source>
</reference>
<reference evidence="2" key="1">
    <citation type="journal article" date="2018" name="BMC Genomics">
        <title>Comparative genomics of the wheat fungal pathogen Pyrenophora tritici-repentis reveals chromosomal variations and genome plasticity.</title>
        <authorList>
            <person name="Moolhuijzen P."/>
            <person name="See P.T."/>
            <person name="Hane J.K."/>
            <person name="Shi G."/>
            <person name="Liu Z."/>
            <person name="Oliver R.P."/>
            <person name="Moffat C.S."/>
        </authorList>
    </citation>
    <scope>NUCLEOTIDE SEQUENCE [LARGE SCALE GENOMIC DNA]</scope>
    <source>
        <strain evidence="2">M4</strain>
    </source>
</reference>
<feature type="compositionally biased region" description="Acidic residues" evidence="1">
    <location>
        <begin position="271"/>
        <end position="280"/>
    </location>
</feature>
<accession>A0A2W1HC70</accession>
<organism evidence="2 4">
    <name type="scientific">Pyrenophora tritici-repentis</name>
    <dbReference type="NCBI Taxonomy" id="45151"/>
    <lineage>
        <taxon>Eukaryota</taxon>
        <taxon>Fungi</taxon>
        <taxon>Dikarya</taxon>
        <taxon>Ascomycota</taxon>
        <taxon>Pezizomycotina</taxon>
        <taxon>Dothideomycetes</taxon>
        <taxon>Pleosporomycetidae</taxon>
        <taxon>Pleosporales</taxon>
        <taxon>Pleosporineae</taxon>
        <taxon>Pleosporaceae</taxon>
        <taxon>Pyrenophora</taxon>
    </lineage>
</organism>
<gene>
    <name evidence="3" type="ORF">Ptr86124_000623</name>
    <name evidence="2" type="ORF">PtrM4_006700</name>
</gene>
<dbReference type="EMBL" id="NQIK02000001">
    <property type="protein sequence ID" value="KAF7576430.1"/>
    <property type="molecule type" value="Genomic_DNA"/>
</dbReference>
<feature type="region of interest" description="Disordered" evidence="1">
    <location>
        <begin position="254"/>
        <end position="402"/>
    </location>
</feature>